<sequence>MNTFDDGGKVSVLANQATLLATKRSCDTWESFDKFHGRWIARDGAIEWLPRSQDITPSNYFLWGFIKDPVYKTRIVDLDEHKERIHTAI</sequence>
<gene>
    <name evidence="1" type="ORF">HZH68_007719</name>
</gene>
<dbReference type="PANTHER" id="PTHR47326:SF1">
    <property type="entry name" value="HTH PSQ-TYPE DOMAIN-CONTAINING PROTEIN"/>
    <property type="match status" value="1"/>
</dbReference>
<reference evidence="1" key="1">
    <citation type="journal article" date="2020" name="G3 (Bethesda)">
        <title>High-Quality Assemblies for Three Invasive Social Wasps from the &lt;i&gt;Vespula&lt;/i&gt; Genus.</title>
        <authorList>
            <person name="Harrop T.W.R."/>
            <person name="Guhlin J."/>
            <person name="McLaughlin G.M."/>
            <person name="Permina E."/>
            <person name="Stockwell P."/>
            <person name="Gilligan J."/>
            <person name="Le Lec M.F."/>
            <person name="Gruber M.A.M."/>
            <person name="Quinn O."/>
            <person name="Lovegrove M."/>
            <person name="Duncan E.J."/>
            <person name="Remnant E.J."/>
            <person name="Van Eeckhoven J."/>
            <person name="Graham B."/>
            <person name="Knapp R.A."/>
            <person name="Langford K.W."/>
            <person name="Kronenberg Z."/>
            <person name="Press M.O."/>
            <person name="Eacker S.M."/>
            <person name="Wilson-Rankin E.E."/>
            <person name="Purcell J."/>
            <person name="Lester P.J."/>
            <person name="Dearden P.K."/>
        </authorList>
    </citation>
    <scope>NUCLEOTIDE SEQUENCE</scope>
    <source>
        <strain evidence="1">Linc-1</strain>
    </source>
</reference>
<organism evidence="1 2">
    <name type="scientific">Vespula germanica</name>
    <name type="common">German yellow jacket</name>
    <name type="synonym">Paravespula germanica</name>
    <dbReference type="NCBI Taxonomy" id="30212"/>
    <lineage>
        <taxon>Eukaryota</taxon>
        <taxon>Metazoa</taxon>
        <taxon>Ecdysozoa</taxon>
        <taxon>Arthropoda</taxon>
        <taxon>Hexapoda</taxon>
        <taxon>Insecta</taxon>
        <taxon>Pterygota</taxon>
        <taxon>Neoptera</taxon>
        <taxon>Endopterygota</taxon>
        <taxon>Hymenoptera</taxon>
        <taxon>Apocrita</taxon>
        <taxon>Aculeata</taxon>
        <taxon>Vespoidea</taxon>
        <taxon>Vespidae</taxon>
        <taxon>Vespinae</taxon>
        <taxon>Vespula</taxon>
    </lineage>
</organism>
<keyword evidence="2" id="KW-1185">Reference proteome</keyword>
<dbReference type="Gene3D" id="3.30.420.10">
    <property type="entry name" value="Ribonuclease H-like superfamily/Ribonuclease H"/>
    <property type="match status" value="1"/>
</dbReference>
<dbReference type="AlphaFoldDB" id="A0A834K2X4"/>
<comment type="caution">
    <text evidence="1">The sequence shown here is derived from an EMBL/GenBank/DDBJ whole genome shotgun (WGS) entry which is preliminary data.</text>
</comment>
<evidence type="ECO:0000313" key="2">
    <source>
        <dbReference type="Proteomes" id="UP000617340"/>
    </source>
</evidence>
<dbReference type="Proteomes" id="UP000617340">
    <property type="component" value="Unassembled WGS sequence"/>
</dbReference>
<dbReference type="GO" id="GO:0003676">
    <property type="term" value="F:nucleic acid binding"/>
    <property type="evidence" value="ECO:0007669"/>
    <property type="project" value="InterPro"/>
</dbReference>
<proteinExistence type="predicted"/>
<dbReference type="EMBL" id="JACSDZ010000007">
    <property type="protein sequence ID" value="KAF7399127.1"/>
    <property type="molecule type" value="Genomic_DNA"/>
</dbReference>
<dbReference type="PANTHER" id="PTHR47326">
    <property type="entry name" value="TRANSPOSABLE ELEMENT TC3 TRANSPOSASE-LIKE PROTEIN"/>
    <property type="match status" value="1"/>
</dbReference>
<protein>
    <submittedName>
        <fullName evidence="1">Uncharacterized protein</fullName>
    </submittedName>
</protein>
<evidence type="ECO:0000313" key="1">
    <source>
        <dbReference type="EMBL" id="KAF7399127.1"/>
    </source>
</evidence>
<dbReference type="InterPro" id="IPR036397">
    <property type="entry name" value="RNaseH_sf"/>
</dbReference>
<accession>A0A834K2X4</accession>
<name>A0A834K2X4_VESGE</name>